<dbReference type="InterPro" id="IPR001789">
    <property type="entry name" value="Sig_transdc_resp-reg_receiver"/>
</dbReference>
<feature type="domain" description="Response regulatory" evidence="4">
    <location>
        <begin position="9"/>
        <end position="126"/>
    </location>
</feature>
<dbReference type="CDD" id="cd01949">
    <property type="entry name" value="GGDEF"/>
    <property type="match status" value="1"/>
</dbReference>
<evidence type="ECO:0000313" key="6">
    <source>
        <dbReference type="EMBL" id="MFA9949327.1"/>
    </source>
</evidence>
<dbReference type="InterPro" id="IPR050595">
    <property type="entry name" value="Bact_response_regulator"/>
</dbReference>
<evidence type="ECO:0000259" key="5">
    <source>
        <dbReference type="PROSITE" id="PS50887"/>
    </source>
</evidence>
<keyword evidence="6" id="KW-0548">Nucleotidyltransferase</keyword>
<dbReference type="Gene3D" id="3.30.70.270">
    <property type="match status" value="1"/>
</dbReference>
<dbReference type="PANTHER" id="PTHR44591:SF3">
    <property type="entry name" value="RESPONSE REGULATORY DOMAIN-CONTAINING PROTEIN"/>
    <property type="match status" value="1"/>
</dbReference>
<dbReference type="Gene3D" id="3.40.50.2300">
    <property type="match status" value="1"/>
</dbReference>
<dbReference type="NCBIfam" id="TIGR00254">
    <property type="entry name" value="GGDEF"/>
    <property type="match status" value="1"/>
</dbReference>
<dbReference type="PROSITE" id="PS50887">
    <property type="entry name" value="GGDEF"/>
    <property type="match status" value="1"/>
</dbReference>
<comment type="caution">
    <text evidence="2">Lacks conserved residue(s) required for the propagation of feature annotation.</text>
</comment>
<sequence length="419" mass="45304">MSKSDSIPRVLIVDESRMARTMLARQIRNYYAFREEANGELAWQALLVDPTIRVVVCSLSMPLLNGDALLERMRASALSRLGQMPILLVVGDDTEAVARAKSHGATEFIDRQALADELLPRLDAILGTTAEDIAARATDATTQGEDNTEPAESTEKTAEKTENIENTEKEKEAPVRTEKADLPGVMSKMALLAMAKQAMGRARANHGRISALVMEFDNVADLRAQHGDAVVQQLQQRFVAILSGRVRENDGLGRYVGDRLAIISPDLDGTDCEAFSNRLRKAIKKAKISTHGDRLSLSVSIGIGNFPADGVASAEALLELASHRLEEAQKAGGDCVIAADVDRGNTETLTIEQALALLETGNKDRVSPHLPALGYRLLPLLKLLDRELKLGLSLGGAAAKLQAMMRTRGNTLNAPKVDT</sequence>
<comment type="caution">
    <text evidence="6">The sequence shown here is derived from an EMBL/GenBank/DDBJ whole genome shotgun (WGS) entry which is preliminary data.</text>
</comment>
<proteinExistence type="predicted"/>
<organism evidence="6 7">
    <name type="scientific">Dentiradicibacter hellwigii</name>
    <dbReference type="NCBI Taxonomy" id="3149053"/>
    <lineage>
        <taxon>Bacteria</taxon>
        <taxon>Pseudomonadati</taxon>
        <taxon>Pseudomonadota</taxon>
        <taxon>Betaproteobacteria</taxon>
        <taxon>Rhodocyclales</taxon>
        <taxon>Rhodocyclaceae</taxon>
        <taxon>Dentiradicibacter</taxon>
    </lineage>
</organism>
<dbReference type="InterPro" id="IPR000160">
    <property type="entry name" value="GGDEF_dom"/>
</dbReference>
<evidence type="ECO:0000259" key="4">
    <source>
        <dbReference type="PROSITE" id="PS50110"/>
    </source>
</evidence>
<dbReference type="PANTHER" id="PTHR44591">
    <property type="entry name" value="STRESS RESPONSE REGULATOR PROTEIN 1"/>
    <property type="match status" value="1"/>
</dbReference>
<dbReference type="EC" id="2.7.7.65" evidence="6"/>
<dbReference type="EMBL" id="JBEUWX010000002">
    <property type="protein sequence ID" value="MFA9949327.1"/>
    <property type="molecule type" value="Genomic_DNA"/>
</dbReference>
<accession>A0ABV4UCD5</accession>
<keyword evidence="6" id="KW-0808">Transferase</keyword>
<feature type="domain" description="GGDEF" evidence="5">
    <location>
        <begin position="207"/>
        <end position="341"/>
    </location>
</feature>
<evidence type="ECO:0000256" key="2">
    <source>
        <dbReference type="PROSITE-ProRule" id="PRU00169"/>
    </source>
</evidence>
<dbReference type="RefSeq" id="WP_418890466.1">
    <property type="nucleotide sequence ID" value="NZ_JBEUWX010000002.1"/>
</dbReference>
<name>A0ABV4UCD5_9RHOO</name>
<dbReference type="PROSITE" id="PS50110">
    <property type="entry name" value="RESPONSE_REGULATORY"/>
    <property type="match status" value="1"/>
</dbReference>
<dbReference type="InterPro" id="IPR043128">
    <property type="entry name" value="Rev_trsase/Diguanyl_cyclase"/>
</dbReference>
<protein>
    <submittedName>
        <fullName evidence="6">Diguanylate cyclase</fullName>
        <ecNumber evidence="6">2.7.7.65</ecNumber>
    </submittedName>
</protein>
<keyword evidence="1" id="KW-0597">Phosphoprotein</keyword>
<dbReference type="Pfam" id="PF00990">
    <property type="entry name" value="GGDEF"/>
    <property type="match status" value="1"/>
</dbReference>
<dbReference type="Pfam" id="PF00072">
    <property type="entry name" value="Response_reg"/>
    <property type="match status" value="1"/>
</dbReference>
<dbReference type="InterPro" id="IPR029787">
    <property type="entry name" value="Nucleotide_cyclase"/>
</dbReference>
<evidence type="ECO:0000256" key="1">
    <source>
        <dbReference type="ARBA" id="ARBA00022553"/>
    </source>
</evidence>
<dbReference type="SUPFAM" id="SSF52172">
    <property type="entry name" value="CheY-like"/>
    <property type="match status" value="1"/>
</dbReference>
<gene>
    <name evidence="6" type="ORF">ABCS64_03125</name>
</gene>
<dbReference type="SMART" id="SM00448">
    <property type="entry name" value="REC"/>
    <property type="match status" value="1"/>
</dbReference>
<feature type="compositionally biased region" description="Basic and acidic residues" evidence="3">
    <location>
        <begin position="153"/>
        <end position="177"/>
    </location>
</feature>
<dbReference type="InterPro" id="IPR011006">
    <property type="entry name" value="CheY-like_superfamily"/>
</dbReference>
<dbReference type="GO" id="GO:0052621">
    <property type="term" value="F:diguanylate cyclase activity"/>
    <property type="evidence" value="ECO:0007669"/>
    <property type="project" value="UniProtKB-EC"/>
</dbReference>
<evidence type="ECO:0000313" key="7">
    <source>
        <dbReference type="Proteomes" id="UP001574673"/>
    </source>
</evidence>
<reference evidence="7" key="1">
    <citation type="submission" date="2024-06" db="EMBL/GenBank/DDBJ databases">
        <title>Radixoralia hellwigii gen. nov., sp nov., isolated from a root canal in the human oral cavity.</title>
        <authorList>
            <person name="Bartsch S."/>
            <person name="Wittmer A."/>
            <person name="Schulz A.-K."/>
            <person name="Neumann-Schaal M."/>
            <person name="Wolf J."/>
            <person name="Gronow S."/>
            <person name="Tennert C."/>
            <person name="Haecker G."/>
            <person name="Cieplik F."/>
            <person name="Al-Ahmad A."/>
        </authorList>
    </citation>
    <scope>NUCLEOTIDE SEQUENCE [LARGE SCALE GENOMIC DNA]</scope>
    <source>
        <strain evidence="7">Wk13</strain>
    </source>
</reference>
<dbReference type="Proteomes" id="UP001574673">
    <property type="component" value="Unassembled WGS sequence"/>
</dbReference>
<evidence type="ECO:0000256" key="3">
    <source>
        <dbReference type="SAM" id="MobiDB-lite"/>
    </source>
</evidence>
<dbReference type="SMART" id="SM00267">
    <property type="entry name" value="GGDEF"/>
    <property type="match status" value="1"/>
</dbReference>
<dbReference type="SUPFAM" id="SSF55073">
    <property type="entry name" value="Nucleotide cyclase"/>
    <property type="match status" value="1"/>
</dbReference>
<keyword evidence="7" id="KW-1185">Reference proteome</keyword>
<feature type="region of interest" description="Disordered" evidence="3">
    <location>
        <begin position="136"/>
        <end position="177"/>
    </location>
</feature>